<dbReference type="GO" id="GO:0003924">
    <property type="term" value="F:GTPase activity"/>
    <property type="evidence" value="ECO:0007669"/>
    <property type="project" value="InterPro"/>
</dbReference>
<keyword evidence="8" id="KW-0653">Protein transport</keyword>
<protein>
    <submittedName>
        <fullName evidence="13">Gtp-binding protein sar2</fullName>
    </submittedName>
</protein>
<sequence length="554" mass="62602">MDAVVYIVNADAIIRGRNAELRPREDLIDLSYDEAFAEAPFLIFGILNPRERLRYFLPRGFLGQSSIQNAGIPHQCLHLGSLRLMLQRVPLLPGSLSTQILEHKYYNKSQPLPRRFGVMEVSHQRLLEVSSEYSTSWGFSNGEIKFNFFDLGEHRIAHRAWSDYSAKMDAIVYVVNADAITTEELLGPGEELNAQLWEHFLGPREELNALLSDEVFKKVPFLIFGVTSTGARSQLKERLCYLLGLPYVTIELTSTGTPFLLKERLCYFLRLPNVTIELADTNAHPLEVFVAQALHKEEYLDGGHEAARKASRDHFAKMDAVVYIVDVDIMIWNELPGLRRELNALLSDENFANVPFLILGTTRDVSTCSENDCCSLLHLTNVTTGKGNVELAANVRPLEMDAVVYIVDVDIMIWNELPGLRRELNALLSDENFANVPFLILGTTRDVSTCSENDCCSLLHLTNVTTGKGNVELAANVRPLEVFVAESYYSKQYLDGFKWLSQYIYRLRLCYFLGLPNVTSELADANACPLEVFVAQSSHAEEYLEGFQWLAHYI</sequence>
<dbReference type="PRINTS" id="PR00328">
    <property type="entry name" value="SAR1GTPBP"/>
</dbReference>
<evidence type="ECO:0000313" key="13">
    <source>
        <dbReference type="EMBL" id="KAK7847341.1"/>
    </source>
</evidence>
<dbReference type="GO" id="GO:0005525">
    <property type="term" value="F:GTP binding"/>
    <property type="evidence" value="ECO:0007669"/>
    <property type="project" value="UniProtKB-KW"/>
</dbReference>
<comment type="caution">
    <text evidence="13">The sequence shown here is derived from an EMBL/GenBank/DDBJ whole genome shotgun (WGS) entry which is preliminary data.</text>
</comment>
<keyword evidence="14" id="KW-1185">Reference proteome</keyword>
<dbReference type="GO" id="GO:0016192">
    <property type="term" value="P:vesicle-mediated transport"/>
    <property type="evidence" value="ECO:0007669"/>
    <property type="project" value="UniProtKB-KW"/>
</dbReference>
<reference evidence="13 14" key="1">
    <citation type="journal article" date="2018" name="Sci. Data">
        <title>The draft genome sequence of cork oak.</title>
        <authorList>
            <person name="Ramos A.M."/>
            <person name="Usie A."/>
            <person name="Barbosa P."/>
            <person name="Barros P.M."/>
            <person name="Capote T."/>
            <person name="Chaves I."/>
            <person name="Simoes F."/>
            <person name="Abreu I."/>
            <person name="Carrasquinho I."/>
            <person name="Faro C."/>
            <person name="Guimaraes J.B."/>
            <person name="Mendonca D."/>
            <person name="Nobrega F."/>
            <person name="Rodrigues L."/>
            <person name="Saibo N.J.M."/>
            <person name="Varela M.C."/>
            <person name="Egas C."/>
            <person name="Matos J."/>
            <person name="Miguel C.M."/>
            <person name="Oliveira M.M."/>
            <person name="Ricardo C.P."/>
            <person name="Goncalves S."/>
        </authorList>
    </citation>
    <scope>NUCLEOTIDE SEQUENCE [LARGE SCALE GENOMIC DNA]</scope>
    <source>
        <strain evidence="14">cv. HL8</strain>
    </source>
</reference>
<evidence type="ECO:0000256" key="7">
    <source>
        <dbReference type="ARBA" id="ARBA00022892"/>
    </source>
</evidence>
<comment type="similarity">
    <text evidence="3">Belongs to the small GTPase superfamily. SAR1 family.</text>
</comment>
<accession>A0AAW0LAC5</accession>
<keyword evidence="4" id="KW-0813">Transport</keyword>
<dbReference type="SUPFAM" id="SSF52540">
    <property type="entry name" value="P-loop containing nucleoside triphosphate hydrolases"/>
    <property type="match status" value="2"/>
</dbReference>
<dbReference type="EMBL" id="PKMF04000142">
    <property type="protein sequence ID" value="KAK7847341.1"/>
    <property type="molecule type" value="Genomic_DNA"/>
</dbReference>
<dbReference type="GO" id="GO:0006886">
    <property type="term" value="P:intracellular protein transport"/>
    <property type="evidence" value="ECO:0007669"/>
    <property type="project" value="InterPro"/>
</dbReference>
<dbReference type="InterPro" id="IPR006689">
    <property type="entry name" value="Small_GTPase_ARF/SAR"/>
</dbReference>
<keyword evidence="9" id="KW-0333">Golgi apparatus</keyword>
<evidence type="ECO:0000313" key="14">
    <source>
        <dbReference type="Proteomes" id="UP000237347"/>
    </source>
</evidence>
<evidence type="ECO:0000256" key="4">
    <source>
        <dbReference type="ARBA" id="ARBA00022448"/>
    </source>
</evidence>
<evidence type="ECO:0000256" key="11">
    <source>
        <dbReference type="PIRSR" id="PIRSR606687-2"/>
    </source>
</evidence>
<dbReference type="AlphaFoldDB" id="A0AAW0LAC5"/>
<dbReference type="InterPro" id="IPR027417">
    <property type="entry name" value="P-loop_NTPase"/>
</dbReference>
<dbReference type="GO" id="GO:0005794">
    <property type="term" value="C:Golgi apparatus"/>
    <property type="evidence" value="ECO:0007669"/>
    <property type="project" value="UniProtKB-SubCell"/>
</dbReference>
<keyword evidence="5 11" id="KW-0547">Nucleotide-binding</keyword>
<organism evidence="13 14">
    <name type="scientific">Quercus suber</name>
    <name type="common">Cork oak</name>
    <dbReference type="NCBI Taxonomy" id="58331"/>
    <lineage>
        <taxon>Eukaryota</taxon>
        <taxon>Viridiplantae</taxon>
        <taxon>Streptophyta</taxon>
        <taxon>Embryophyta</taxon>
        <taxon>Tracheophyta</taxon>
        <taxon>Spermatophyta</taxon>
        <taxon>Magnoliopsida</taxon>
        <taxon>eudicotyledons</taxon>
        <taxon>Gunneridae</taxon>
        <taxon>Pentapetalae</taxon>
        <taxon>rosids</taxon>
        <taxon>fabids</taxon>
        <taxon>Fagales</taxon>
        <taxon>Fagaceae</taxon>
        <taxon>Quercus</taxon>
    </lineage>
</organism>
<feature type="binding site" evidence="11">
    <location>
        <position position="446"/>
    </location>
    <ligand>
        <name>GTP</name>
        <dbReference type="ChEBI" id="CHEBI:37565"/>
    </ligand>
</feature>
<keyword evidence="6" id="KW-0256">Endoplasmic reticulum</keyword>
<dbReference type="PANTHER" id="PTHR45684">
    <property type="entry name" value="RE74312P"/>
    <property type="match status" value="1"/>
</dbReference>
<dbReference type="InterPro" id="IPR006687">
    <property type="entry name" value="Small_GTPase_SAR1"/>
</dbReference>
<evidence type="ECO:0000256" key="1">
    <source>
        <dbReference type="ARBA" id="ARBA00004240"/>
    </source>
</evidence>
<evidence type="ECO:0000256" key="9">
    <source>
        <dbReference type="ARBA" id="ARBA00023034"/>
    </source>
</evidence>
<evidence type="ECO:0000256" key="2">
    <source>
        <dbReference type="ARBA" id="ARBA00004555"/>
    </source>
</evidence>
<comment type="subcellular location">
    <subcellularLocation>
        <location evidence="1">Endoplasmic reticulum</location>
    </subcellularLocation>
    <subcellularLocation>
        <location evidence="2">Golgi apparatus</location>
    </subcellularLocation>
</comment>
<dbReference type="GO" id="GO:0005783">
    <property type="term" value="C:endoplasmic reticulum"/>
    <property type="evidence" value="ECO:0007669"/>
    <property type="project" value="UniProtKB-SubCell"/>
</dbReference>
<evidence type="ECO:0000256" key="5">
    <source>
        <dbReference type="ARBA" id="ARBA00022741"/>
    </source>
</evidence>
<dbReference type="SMART" id="SM00178">
    <property type="entry name" value="SAR"/>
    <property type="match status" value="2"/>
</dbReference>
<proteinExistence type="inferred from homology"/>
<keyword evidence="7" id="KW-0931">ER-Golgi transport</keyword>
<keyword evidence="10 12" id="KW-0342">GTP-binding</keyword>
<evidence type="ECO:0000256" key="8">
    <source>
        <dbReference type="ARBA" id="ARBA00022927"/>
    </source>
</evidence>
<dbReference type="Proteomes" id="UP000237347">
    <property type="component" value="Unassembled WGS sequence"/>
</dbReference>
<evidence type="ECO:0000256" key="10">
    <source>
        <dbReference type="ARBA" id="ARBA00023134"/>
    </source>
</evidence>
<dbReference type="Pfam" id="PF00025">
    <property type="entry name" value="Arf"/>
    <property type="match status" value="3"/>
</dbReference>
<feature type="binding site" evidence="12">
    <location>
        <position position="303"/>
    </location>
    <ligand>
        <name>GTP</name>
        <dbReference type="ChEBI" id="CHEBI:37565"/>
    </ligand>
</feature>
<evidence type="ECO:0000256" key="12">
    <source>
        <dbReference type="PIRSR" id="PIRSR606689-1"/>
    </source>
</evidence>
<evidence type="ECO:0000256" key="6">
    <source>
        <dbReference type="ARBA" id="ARBA00022824"/>
    </source>
</evidence>
<evidence type="ECO:0000256" key="3">
    <source>
        <dbReference type="ARBA" id="ARBA00007507"/>
    </source>
</evidence>
<dbReference type="Gene3D" id="3.40.50.300">
    <property type="entry name" value="P-loop containing nucleotide triphosphate hydrolases"/>
    <property type="match status" value="3"/>
</dbReference>
<gene>
    <name evidence="13" type="primary">SAR2_2</name>
    <name evidence="13" type="ORF">CFP56_006654</name>
</gene>
<name>A0AAW0LAC5_QUESU</name>